<dbReference type="PANTHER" id="PTHR42951">
    <property type="entry name" value="METALLO-BETA-LACTAMASE DOMAIN-CONTAINING"/>
    <property type="match status" value="1"/>
</dbReference>
<gene>
    <name evidence="2" type="ORF">VFDL14_13780</name>
</gene>
<dbReference type="InterPro" id="IPR001279">
    <property type="entry name" value="Metallo-B-lactamas"/>
</dbReference>
<feature type="domain" description="Metallo-beta-lactamase" evidence="1">
    <location>
        <begin position="10"/>
        <end position="209"/>
    </location>
</feature>
<reference evidence="2 3" key="1">
    <citation type="submission" date="2014-02" db="EMBL/GenBank/DDBJ databases">
        <title>Vibrio fortis Dalian14 Genome Sequencing.</title>
        <authorList>
            <person name="Wang Y."/>
            <person name="Song L."/>
            <person name="Liu G."/>
            <person name="Ding J."/>
        </authorList>
    </citation>
    <scope>NUCLEOTIDE SEQUENCE [LARGE SCALE GENOMIC DNA]</scope>
    <source>
        <strain evidence="2 3">Dalian14</strain>
    </source>
</reference>
<dbReference type="GO" id="GO:0016787">
    <property type="term" value="F:hydrolase activity"/>
    <property type="evidence" value="ECO:0007669"/>
    <property type="project" value="UniProtKB-KW"/>
</dbReference>
<evidence type="ECO:0000313" key="3">
    <source>
        <dbReference type="Proteomes" id="UP000027219"/>
    </source>
</evidence>
<dbReference type="InterPro" id="IPR036866">
    <property type="entry name" value="RibonucZ/Hydroxyglut_hydro"/>
</dbReference>
<dbReference type="STRING" id="212667.VFDL14_13780"/>
<dbReference type="Gene3D" id="3.60.15.10">
    <property type="entry name" value="Ribonuclease Z/Hydroxyacylglutathione hydrolase-like"/>
    <property type="match status" value="1"/>
</dbReference>
<keyword evidence="3" id="KW-1185">Reference proteome</keyword>
<proteinExistence type="predicted"/>
<organism evidence="2 3">
    <name type="scientific">Vibrio fortis</name>
    <dbReference type="NCBI Taxonomy" id="212667"/>
    <lineage>
        <taxon>Bacteria</taxon>
        <taxon>Pseudomonadati</taxon>
        <taxon>Pseudomonadota</taxon>
        <taxon>Gammaproteobacteria</taxon>
        <taxon>Vibrionales</taxon>
        <taxon>Vibrionaceae</taxon>
        <taxon>Vibrio</taxon>
    </lineage>
</organism>
<dbReference type="RefSeq" id="WP_032550184.1">
    <property type="nucleotide sequence ID" value="NZ_JFFR01000009.1"/>
</dbReference>
<name>A0A066UYH5_9VIBR</name>
<evidence type="ECO:0000313" key="2">
    <source>
        <dbReference type="EMBL" id="KDN29254.1"/>
    </source>
</evidence>
<keyword evidence="2" id="KW-0378">Hydrolase</keyword>
<dbReference type="InterPro" id="IPR050855">
    <property type="entry name" value="NDM-1-like"/>
</dbReference>
<dbReference type="Pfam" id="PF00753">
    <property type="entry name" value="Lactamase_B"/>
    <property type="match status" value="1"/>
</dbReference>
<evidence type="ECO:0000259" key="1">
    <source>
        <dbReference type="SMART" id="SM00849"/>
    </source>
</evidence>
<dbReference type="AlphaFoldDB" id="A0A066UYH5"/>
<dbReference type="SMART" id="SM00849">
    <property type="entry name" value="Lactamase_B"/>
    <property type="match status" value="1"/>
</dbReference>
<dbReference type="OrthoDB" id="9802991at2"/>
<dbReference type="EMBL" id="JFFR01000009">
    <property type="protein sequence ID" value="KDN29254.1"/>
    <property type="molecule type" value="Genomic_DNA"/>
</dbReference>
<dbReference type="Proteomes" id="UP000027219">
    <property type="component" value="Unassembled WGS sequence"/>
</dbReference>
<comment type="caution">
    <text evidence="2">The sequence shown here is derived from an EMBL/GenBank/DDBJ whole genome shotgun (WGS) entry which is preliminary data.</text>
</comment>
<protein>
    <submittedName>
        <fullName evidence="2">Zn-dependent hydrolase</fullName>
    </submittedName>
</protein>
<accession>A0A066UYH5</accession>
<dbReference type="SUPFAM" id="SSF56281">
    <property type="entry name" value="Metallo-hydrolase/oxidoreductase"/>
    <property type="match status" value="1"/>
</dbReference>
<sequence length="260" mass="30222">MQLHTIKGYIQDMYLVEYPDRLLLLDGACRADIPHLKSFIEQDLGRDFYDLHTVVVTHMHPDHAGAAHKLRALTGCKLVSADREFDWYARWDGMLMHLTDLALARWMANRLGRPKANLWYSRKLKPDYKLSDGETIPGFEDWVVLETPGHTDRDLSVYCSSERLAYVADLMVEVKQKLIPPFPIFHPNKYRQSVERIYDLHLDTLLVAHGGQVAFDQPAFEHLLVSAPRRPVTHWRVTKIKCKSLLKSIWRFGFIDKKKS</sequence>